<name>A0A4C1YHP2_EUMVA</name>
<organism evidence="1 2">
    <name type="scientific">Eumeta variegata</name>
    <name type="common">Bagworm moth</name>
    <name type="synonym">Eumeta japonica</name>
    <dbReference type="NCBI Taxonomy" id="151549"/>
    <lineage>
        <taxon>Eukaryota</taxon>
        <taxon>Metazoa</taxon>
        <taxon>Ecdysozoa</taxon>
        <taxon>Arthropoda</taxon>
        <taxon>Hexapoda</taxon>
        <taxon>Insecta</taxon>
        <taxon>Pterygota</taxon>
        <taxon>Neoptera</taxon>
        <taxon>Endopterygota</taxon>
        <taxon>Lepidoptera</taxon>
        <taxon>Glossata</taxon>
        <taxon>Ditrysia</taxon>
        <taxon>Tineoidea</taxon>
        <taxon>Psychidae</taxon>
        <taxon>Oiketicinae</taxon>
        <taxon>Eumeta</taxon>
    </lineage>
</organism>
<proteinExistence type="predicted"/>
<sequence length="120" mass="13421">MRKGADCVCSSVPALYAKGTNSLFKGSRIAYNKAALILSIVQTLYHQSKQSHTESRPRPRCPRVTLVSKSLPFLSFAVSSGKQKISHPLKSFTVFASSPRFDSPRRRTGYRRLDCHYGMP</sequence>
<reference evidence="1 2" key="1">
    <citation type="journal article" date="2019" name="Commun. Biol.">
        <title>The bagworm genome reveals a unique fibroin gene that provides high tensile strength.</title>
        <authorList>
            <person name="Kono N."/>
            <person name="Nakamura H."/>
            <person name="Ohtoshi R."/>
            <person name="Tomita M."/>
            <person name="Numata K."/>
            <person name="Arakawa K."/>
        </authorList>
    </citation>
    <scope>NUCLEOTIDE SEQUENCE [LARGE SCALE GENOMIC DNA]</scope>
</reference>
<dbReference type="Proteomes" id="UP000299102">
    <property type="component" value="Unassembled WGS sequence"/>
</dbReference>
<comment type="caution">
    <text evidence="1">The sequence shown here is derived from an EMBL/GenBank/DDBJ whole genome shotgun (WGS) entry which is preliminary data.</text>
</comment>
<dbReference type="AlphaFoldDB" id="A0A4C1YHP2"/>
<evidence type="ECO:0000313" key="2">
    <source>
        <dbReference type="Proteomes" id="UP000299102"/>
    </source>
</evidence>
<evidence type="ECO:0000313" key="1">
    <source>
        <dbReference type="EMBL" id="GBP75686.1"/>
    </source>
</evidence>
<accession>A0A4C1YHP2</accession>
<protein>
    <submittedName>
        <fullName evidence="1">Uncharacterized protein</fullName>
    </submittedName>
</protein>
<dbReference type="EMBL" id="BGZK01001258">
    <property type="protein sequence ID" value="GBP75686.1"/>
    <property type="molecule type" value="Genomic_DNA"/>
</dbReference>
<gene>
    <name evidence="1" type="ORF">EVAR_98535_1</name>
</gene>
<keyword evidence="2" id="KW-1185">Reference proteome</keyword>